<protein>
    <submittedName>
        <fullName evidence="2">Uncharacterized protein</fullName>
    </submittedName>
</protein>
<feature type="compositionally biased region" description="Low complexity" evidence="1">
    <location>
        <begin position="281"/>
        <end position="294"/>
    </location>
</feature>
<feature type="non-terminal residue" evidence="2">
    <location>
        <position position="324"/>
    </location>
</feature>
<feature type="compositionally biased region" description="Basic residues" evidence="1">
    <location>
        <begin position="97"/>
        <end position="108"/>
    </location>
</feature>
<feature type="compositionally biased region" description="Basic residues" evidence="1">
    <location>
        <begin position="305"/>
        <end position="324"/>
    </location>
</feature>
<gene>
    <name evidence="2" type="ORF">AVDCRST_MAG20-2951</name>
</gene>
<feature type="compositionally biased region" description="Basic and acidic residues" evidence="1">
    <location>
        <begin position="203"/>
        <end position="220"/>
    </location>
</feature>
<feature type="compositionally biased region" description="Basic residues" evidence="1">
    <location>
        <begin position="255"/>
        <end position="265"/>
    </location>
</feature>
<feature type="region of interest" description="Disordered" evidence="1">
    <location>
        <begin position="1"/>
        <end position="324"/>
    </location>
</feature>
<dbReference type="EMBL" id="CADCSY010000134">
    <property type="protein sequence ID" value="CAA9263942.1"/>
    <property type="molecule type" value="Genomic_DNA"/>
</dbReference>
<feature type="non-terminal residue" evidence="2">
    <location>
        <position position="1"/>
    </location>
</feature>
<sequence length="324" mass="35347">AERVRHPVLRSPRGPGADAGAGGHPRDAPGRRPSTELRPCAAQGAPGVPRGRDRRPRRAPGATAVGREDPPRSGVRLRGARGGRAAGALRLEPPQRTGRRRPPCHRAVRAPACGGTTAPPRRHRHHPDGRRSRQRDRRVPGRSRRGRRGRAAQRREQPRVGLPRPVAAAQDVVAAHHRGPPQGRALQGEGRRLRQGGPRPRCARRDRGGARVRRAEERGGEGPAPRRPAALRPPRDAAHRRAAASSGRPLAGHRLAGRRRRRPRRPAGSGAPDDRRRAEAGRAPPRTARAAGHRQPGVPLVQRTRGLRRCRPLGRGRPLGRRRL</sequence>
<evidence type="ECO:0000313" key="2">
    <source>
        <dbReference type="EMBL" id="CAA9263942.1"/>
    </source>
</evidence>
<reference evidence="2" key="1">
    <citation type="submission" date="2020-02" db="EMBL/GenBank/DDBJ databases">
        <authorList>
            <person name="Meier V. D."/>
        </authorList>
    </citation>
    <scope>NUCLEOTIDE SEQUENCE</scope>
    <source>
        <strain evidence="2">AVDCRST_MAG20</strain>
    </source>
</reference>
<evidence type="ECO:0000256" key="1">
    <source>
        <dbReference type="SAM" id="MobiDB-lite"/>
    </source>
</evidence>
<dbReference type="AlphaFoldDB" id="A0A6J4IZY4"/>
<accession>A0A6J4IZY4</accession>
<feature type="compositionally biased region" description="Low complexity" evidence="1">
    <location>
        <begin position="243"/>
        <end position="254"/>
    </location>
</feature>
<feature type="compositionally biased region" description="Basic and acidic residues" evidence="1">
    <location>
        <begin position="24"/>
        <end position="35"/>
    </location>
</feature>
<name>A0A6J4IZY4_9ACTN</name>
<proteinExistence type="predicted"/>
<organism evidence="2">
    <name type="scientific">uncultured Acidimicrobiales bacterium</name>
    <dbReference type="NCBI Taxonomy" id="310071"/>
    <lineage>
        <taxon>Bacteria</taxon>
        <taxon>Bacillati</taxon>
        <taxon>Actinomycetota</taxon>
        <taxon>Acidimicrobiia</taxon>
        <taxon>Acidimicrobiales</taxon>
        <taxon>environmental samples</taxon>
    </lineage>
</organism>
<feature type="compositionally biased region" description="Basic residues" evidence="1">
    <location>
        <begin position="120"/>
        <end position="152"/>
    </location>
</feature>